<dbReference type="Gene3D" id="3.40.50.10490">
    <property type="entry name" value="Glucose-6-phosphate isomerase like protein, domain 1"/>
    <property type="match status" value="2"/>
</dbReference>
<dbReference type="Pfam" id="PF00342">
    <property type="entry name" value="PGI"/>
    <property type="match status" value="1"/>
</dbReference>
<reference evidence="10" key="1">
    <citation type="journal article" date="2019" name="Int. J. Syst. Evol. Microbiol.">
        <title>The Global Catalogue of Microorganisms (GCM) 10K type strain sequencing project: providing services to taxonomists for standard genome sequencing and annotation.</title>
        <authorList>
            <consortium name="The Broad Institute Genomics Platform"/>
            <consortium name="The Broad Institute Genome Sequencing Center for Infectious Disease"/>
            <person name="Wu L."/>
            <person name="Ma J."/>
        </authorList>
    </citation>
    <scope>NUCLEOTIDE SEQUENCE [LARGE SCALE GENOMIC DNA]</scope>
    <source>
        <strain evidence="10">JCM 18956</strain>
    </source>
</reference>
<evidence type="ECO:0000256" key="5">
    <source>
        <dbReference type="ARBA" id="ARBA00023235"/>
    </source>
</evidence>
<dbReference type="PROSITE" id="PS51463">
    <property type="entry name" value="P_GLUCOSE_ISOMERASE_3"/>
    <property type="match status" value="1"/>
</dbReference>
<comment type="subcellular location">
    <subcellularLocation>
        <location evidence="7">Cytoplasm</location>
    </subcellularLocation>
</comment>
<evidence type="ECO:0000256" key="6">
    <source>
        <dbReference type="ARBA" id="ARBA00029321"/>
    </source>
</evidence>
<dbReference type="PANTHER" id="PTHR11469">
    <property type="entry name" value="GLUCOSE-6-PHOSPHATE ISOMERASE"/>
    <property type="match status" value="1"/>
</dbReference>
<keyword evidence="5 7" id="KW-0413">Isomerase</keyword>
<dbReference type="PROSITE" id="PS00765">
    <property type="entry name" value="P_GLUCOSE_ISOMERASE_1"/>
    <property type="match status" value="1"/>
</dbReference>
<dbReference type="Gene3D" id="1.10.1390.10">
    <property type="match status" value="1"/>
</dbReference>
<dbReference type="InterPro" id="IPR035476">
    <property type="entry name" value="SIS_PGI_1"/>
</dbReference>
<dbReference type="InterPro" id="IPR023096">
    <property type="entry name" value="G6P_Isomerase_C"/>
</dbReference>
<dbReference type="PRINTS" id="PR00662">
    <property type="entry name" value="G6PISOMERASE"/>
</dbReference>
<dbReference type="RefSeq" id="WP_345373641.1">
    <property type="nucleotide sequence ID" value="NZ_BAABLM010000001.1"/>
</dbReference>
<comment type="function">
    <text evidence="7">Catalyzes the reversible isomerization of glucose-6-phosphate to fructose-6-phosphate.</text>
</comment>
<dbReference type="InterPro" id="IPR035482">
    <property type="entry name" value="SIS_PGI_2"/>
</dbReference>
<keyword evidence="3 7" id="KW-0312">Gluconeogenesis</keyword>
<evidence type="ECO:0000313" key="10">
    <source>
        <dbReference type="Proteomes" id="UP001501295"/>
    </source>
</evidence>
<name>A0ABP8VPA3_9MICO</name>
<dbReference type="InterPro" id="IPR046348">
    <property type="entry name" value="SIS_dom_sf"/>
</dbReference>
<keyword evidence="7" id="KW-0963">Cytoplasm</keyword>
<dbReference type="InterPro" id="IPR018189">
    <property type="entry name" value="Phosphoglucose_isomerase_CS"/>
</dbReference>
<dbReference type="PROSITE" id="PS00174">
    <property type="entry name" value="P_GLUCOSE_ISOMERASE_2"/>
    <property type="match status" value="1"/>
</dbReference>
<sequence>MTESAPVDPTSTDAWKALDGIADGFTPDLRGWFDTDAERASKYTFQAADLTVDLSKGLINEEILGHLLQLAKDVDVAGRFEALISGQHINVTEDRAVLHTALRRPKDGEGLVPPKGFVVDGEDVDAEVHKTLDKVYAFAEKVRSGEWTGVTGKRIETVVNIGIGGSDLGPVMVYEALKPYVQAGIEARFVSNIDPSDVYEKTVDLDPETTLFIVASKTFGTLETLTNARLAREWLWKQLAASGAIDDSDEKKKDAVAKHFVAVSTALDKVAAFGIDPENAFGFWDWVGGRYSVDSAIGTSVVIAIGPDNWREFLAGFHAIDEHVRTAPLEKNVPVLLGLLNVWYSNFLKAQSHAVLPYAQYLHRFPAYLQQLTMESNGKSVRWDGTPVTTDTGEIFWGEPGTNGQHAFYQLIHQGTRLIPADFIAVANPAHPLKDETGDGSTVEAGQDVHNLFLANFFAQTKALAFGKTADEVRAEGTKESVVPARVFSGNRPTTSILAPALTPSVLGQLIALYEHIVFTEGTIWGIDSFDQWGVELGKQLALQVAPAVDGDAAALEKQDSSTKSLIQKYLELRK</sequence>
<dbReference type="NCBIfam" id="NF001211">
    <property type="entry name" value="PRK00179.1"/>
    <property type="match status" value="1"/>
</dbReference>
<dbReference type="EC" id="5.3.1.9" evidence="7"/>
<keyword evidence="10" id="KW-1185">Reference proteome</keyword>
<protein>
    <recommendedName>
        <fullName evidence="7">Glucose-6-phosphate isomerase</fullName>
        <shortName evidence="7">GPI</shortName>
        <ecNumber evidence="7">5.3.1.9</ecNumber>
    </recommendedName>
    <alternativeName>
        <fullName evidence="7">Phosphoglucose isomerase</fullName>
        <shortName evidence="7">PGI</shortName>
    </alternativeName>
    <alternativeName>
        <fullName evidence="7">Phosphohexose isomerase</fullName>
        <shortName evidence="7">PHI</shortName>
    </alternativeName>
</protein>
<keyword evidence="4 7" id="KW-0324">Glycolysis</keyword>
<feature type="active site" description="Proton donor" evidence="7">
    <location>
        <position position="375"/>
    </location>
</feature>
<evidence type="ECO:0000256" key="4">
    <source>
        <dbReference type="ARBA" id="ARBA00023152"/>
    </source>
</evidence>
<comment type="pathway">
    <text evidence="1 7 8">Carbohydrate degradation; glycolysis; D-glyceraldehyde 3-phosphate and glycerone phosphate from D-glucose: step 2/4.</text>
</comment>
<feature type="active site" evidence="7">
    <location>
        <position position="539"/>
    </location>
</feature>
<gene>
    <name evidence="7 9" type="primary">pgi</name>
    <name evidence="9" type="ORF">GCM10025780_08930</name>
</gene>
<comment type="caution">
    <text evidence="9">The sequence shown here is derived from an EMBL/GenBank/DDBJ whole genome shotgun (WGS) entry which is preliminary data.</text>
</comment>
<dbReference type="EMBL" id="BAABLM010000001">
    <property type="protein sequence ID" value="GAA4668441.1"/>
    <property type="molecule type" value="Genomic_DNA"/>
</dbReference>
<evidence type="ECO:0000256" key="3">
    <source>
        <dbReference type="ARBA" id="ARBA00022432"/>
    </source>
</evidence>
<dbReference type="HAMAP" id="MF_00473">
    <property type="entry name" value="G6P_isomerase"/>
    <property type="match status" value="1"/>
</dbReference>
<dbReference type="GO" id="GO:0016853">
    <property type="term" value="F:isomerase activity"/>
    <property type="evidence" value="ECO:0007669"/>
    <property type="project" value="UniProtKB-KW"/>
</dbReference>
<accession>A0ABP8VPA3</accession>
<dbReference type="InterPro" id="IPR001672">
    <property type="entry name" value="G6P_Isomerase"/>
</dbReference>
<evidence type="ECO:0000313" key="9">
    <source>
        <dbReference type="EMBL" id="GAA4668441.1"/>
    </source>
</evidence>
<proteinExistence type="inferred from homology"/>
<dbReference type="CDD" id="cd05016">
    <property type="entry name" value="SIS_PGI_2"/>
    <property type="match status" value="1"/>
</dbReference>
<comment type="catalytic activity">
    <reaction evidence="6 7 8">
        <text>alpha-D-glucose 6-phosphate = beta-D-fructose 6-phosphate</text>
        <dbReference type="Rhea" id="RHEA:11816"/>
        <dbReference type="ChEBI" id="CHEBI:57634"/>
        <dbReference type="ChEBI" id="CHEBI:58225"/>
        <dbReference type="EC" id="5.3.1.9"/>
    </reaction>
</comment>
<dbReference type="CDD" id="cd05015">
    <property type="entry name" value="SIS_PGI_1"/>
    <property type="match status" value="1"/>
</dbReference>
<evidence type="ECO:0000256" key="7">
    <source>
        <dbReference type="HAMAP-Rule" id="MF_00473"/>
    </source>
</evidence>
<dbReference type="SUPFAM" id="SSF53697">
    <property type="entry name" value="SIS domain"/>
    <property type="match status" value="1"/>
</dbReference>
<evidence type="ECO:0000256" key="1">
    <source>
        <dbReference type="ARBA" id="ARBA00004926"/>
    </source>
</evidence>
<comment type="similarity">
    <text evidence="2 7 8">Belongs to the GPI family.</text>
</comment>
<evidence type="ECO:0000256" key="8">
    <source>
        <dbReference type="RuleBase" id="RU000612"/>
    </source>
</evidence>
<evidence type="ECO:0000256" key="2">
    <source>
        <dbReference type="ARBA" id="ARBA00006604"/>
    </source>
</evidence>
<comment type="pathway">
    <text evidence="7">Carbohydrate biosynthesis; gluconeogenesis.</text>
</comment>
<feature type="active site" evidence="7">
    <location>
        <position position="406"/>
    </location>
</feature>
<dbReference type="Proteomes" id="UP001501295">
    <property type="component" value="Unassembled WGS sequence"/>
</dbReference>
<organism evidence="9 10">
    <name type="scientific">Frondihabitans cladoniiphilus</name>
    <dbReference type="NCBI Taxonomy" id="715785"/>
    <lineage>
        <taxon>Bacteria</taxon>
        <taxon>Bacillati</taxon>
        <taxon>Actinomycetota</taxon>
        <taxon>Actinomycetes</taxon>
        <taxon>Micrococcales</taxon>
        <taxon>Microbacteriaceae</taxon>
        <taxon>Frondihabitans</taxon>
    </lineage>
</organism>
<dbReference type="PANTHER" id="PTHR11469:SF1">
    <property type="entry name" value="GLUCOSE-6-PHOSPHATE ISOMERASE"/>
    <property type="match status" value="1"/>
</dbReference>